<dbReference type="PROSITE" id="PS50893">
    <property type="entry name" value="ABC_TRANSPORTER_2"/>
    <property type="match status" value="1"/>
</dbReference>
<comment type="caution">
    <text evidence="12">The sequence shown here is derived from an EMBL/GenBank/DDBJ whole genome shotgun (WGS) entry which is preliminary data.</text>
</comment>
<dbReference type="EMBL" id="DYYG01000051">
    <property type="protein sequence ID" value="HJE25390.1"/>
    <property type="molecule type" value="Genomic_DNA"/>
</dbReference>
<dbReference type="PROSITE" id="PS00211">
    <property type="entry name" value="ABC_TRANSPORTER_1"/>
    <property type="match status" value="1"/>
</dbReference>
<dbReference type="InterPro" id="IPR036640">
    <property type="entry name" value="ABC1_TM_sf"/>
</dbReference>
<evidence type="ECO:0000256" key="2">
    <source>
        <dbReference type="ARBA" id="ARBA00005417"/>
    </source>
</evidence>
<dbReference type="Gene3D" id="3.40.50.300">
    <property type="entry name" value="P-loop containing nucleotide triphosphate hydrolases"/>
    <property type="match status" value="1"/>
</dbReference>
<evidence type="ECO:0000256" key="8">
    <source>
        <dbReference type="SAM" id="Phobius"/>
    </source>
</evidence>
<feature type="transmembrane region" description="Helical" evidence="8">
    <location>
        <begin position="173"/>
        <end position="195"/>
    </location>
</feature>
<dbReference type="GO" id="GO:0140359">
    <property type="term" value="F:ABC-type transporter activity"/>
    <property type="evidence" value="ECO:0007669"/>
    <property type="project" value="InterPro"/>
</dbReference>
<dbReference type="PROSITE" id="PS50929">
    <property type="entry name" value="ABC_TM1F"/>
    <property type="match status" value="1"/>
</dbReference>
<proteinExistence type="inferred from homology"/>
<dbReference type="InterPro" id="IPR017871">
    <property type="entry name" value="ABC_transporter-like_CS"/>
</dbReference>
<organism evidence="12 13">
    <name type="scientific">Methylorubrum populi</name>
    <dbReference type="NCBI Taxonomy" id="223967"/>
    <lineage>
        <taxon>Bacteria</taxon>
        <taxon>Pseudomonadati</taxon>
        <taxon>Pseudomonadota</taxon>
        <taxon>Alphaproteobacteria</taxon>
        <taxon>Hyphomicrobiales</taxon>
        <taxon>Methylobacteriaceae</taxon>
        <taxon>Methylorubrum</taxon>
    </lineage>
</organism>
<dbReference type="Proteomes" id="UP000742631">
    <property type="component" value="Unassembled WGS sequence"/>
</dbReference>
<dbReference type="InterPro" id="IPR033838">
    <property type="entry name" value="CvaB_peptidase"/>
</dbReference>
<name>A0A921E4K9_9HYPH</name>
<feature type="domain" description="ABC transporter" evidence="9">
    <location>
        <begin position="510"/>
        <end position="728"/>
    </location>
</feature>
<sequence length="732" mass="79184">MSVLSDLQFGFRRRLPVLLQAEAAECGMACLAMVLSHHGRQVDLGTLRARHTLSLKGMTLRNLMDLSGSMGLTTRALRVEMTDLGRLRLPCILHWGLNHFVVLAAVRRREIVIHDPARGRRTLSLAEASRDFTGVALEVAPNQSFVREKAVQGLALSDLFRGMASIRSAMAQILVLSLGIELVAILMPIASQIVIDEVIVNGDLDLLLVVGLGLALLLVLQLGLGIARTWAIMLTGTNLNYQWSGSLFDHLSRLPLDYFQKRHVGDVISRFGTLATIQKGITTDLVQALLDGIMSVGMLIMLFLYGGWLALVALAATALNAGLRIVAYKAYREGTEEAIVAEARQQSHFIETVRGMASVKLLNLRERRRGTWMNQFVQALNARLRLQRLDLVFGRGNEFLFGADRLILLVLGARAVIDQSMTLGMLVAFLAYRDQFSTRIGNLIQSGFQLRMLSVQTDRLSDIVMTEPEEAASPLAAPLLPASLADGATPVPAPALLPAGAREPVRGAALRAVGLSLRYGDDEPWVFRNLGLEVPPGASLAITGPSGCGKSSVMKILMGLLPPTEGAVLAEGRDIRSGGLAAYRARIAGVMQDDGLFAGSIAENIACFDERPDLGWIRECAARAAILDDIVRTPMGFETLVGDMGSTLSGGQRQRVILARALYRRPEILFLDEATSALDEPTEAVIAAALKELKMTRVIVAHRPATVAHADLRYVFPGPVPASAPRGAAMAE</sequence>
<dbReference type="InterPro" id="IPR027417">
    <property type="entry name" value="P-loop_NTPase"/>
</dbReference>
<reference evidence="12" key="2">
    <citation type="submission" date="2021-09" db="EMBL/GenBank/DDBJ databases">
        <authorList>
            <person name="Gilroy R."/>
        </authorList>
    </citation>
    <scope>NUCLEOTIDE SEQUENCE</scope>
    <source>
        <strain evidence="12">316</strain>
    </source>
</reference>
<dbReference type="SUPFAM" id="SSF52540">
    <property type="entry name" value="P-loop containing nucleoside triphosphate hydrolases"/>
    <property type="match status" value="1"/>
</dbReference>
<feature type="transmembrane region" description="Helical" evidence="8">
    <location>
        <begin position="207"/>
        <end position="227"/>
    </location>
</feature>
<dbReference type="CDD" id="cd18567">
    <property type="entry name" value="ABC_6TM_CvaB_RaxB_like"/>
    <property type="match status" value="1"/>
</dbReference>
<keyword evidence="7 8" id="KW-0472">Membrane</keyword>
<dbReference type="InterPro" id="IPR003593">
    <property type="entry name" value="AAA+_ATPase"/>
</dbReference>
<comment type="subcellular location">
    <subcellularLocation>
        <location evidence="1">Cell membrane</location>
        <topology evidence="1">Multi-pass membrane protein</topology>
    </subcellularLocation>
</comment>
<evidence type="ECO:0000256" key="7">
    <source>
        <dbReference type="ARBA" id="ARBA00023136"/>
    </source>
</evidence>
<evidence type="ECO:0000313" key="12">
    <source>
        <dbReference type="EMBL" id="HJE25390.1"/>
    </source>
</evidence>
<dbReference type="GO" id="GO:0006508">
    <property type="term" value="P:proteolysis"/>
    <property type="evidence" value="ECO:0007669"/>
    <property type="project" value="InterPro"/>
</dbReference>
<evidence type="ECO:0000256" key="1">
    <source>
        <dbReference type="ARBA" id="ARBA00004651"/>
    </source>
</evidence>
<dbReference type="Gene3D" id="1.20.1560.10">
    <property type="entry name" value="ABC transporter type 1, transmembrane domain"/>
    <property type="match status" value="1"/>
</dbReference>
<dbReference type="GO" id="GO:0005524">
    <property type="term" value="F:ATP binding"/>
    <property type="evidence" value="ECO:0007669"/>
    <property type="project" value="UniProtKB-KW"/>
</dbReference>
<reference evidence="12" key="1">
    <citation type="journal article" date="2021" name="PeerJ">
        <title>Extensive microbial diversity within the chicken gut microbiome revealed by metagenomics and culture.</title>
        <authorList>
            <person name="Gilroy R."/>
            <person name="Ravi A."/>
            <person name="Getino M."/>
            <person name="Pursley I."/>
            <person name="Horton D.L."/>
            <person name="Alikhan N.F."/>
            <person name="Baker D."/>
            <person name="Gharbi K."/>
            <person name="Hall N."/>
            <person name="Watson M."/>
            <person name="Adriaenssens E.M."/>
            <person name="Foster-Nyarko E."/>
            <person name="Jarju S."/>
            <person name="Secka A."/>
            <person name="Antonio M."/>
            <person name="Oren A."/>
            <person name="Chaudhuri R.R."/>
            <person name="La Ragione R."/>
            <person name="Hildebrand F."/>
            <person name="Pallen M.J."/>
        </authorList>
    </citation>
    <scope>NUCLEOTIDE SEQUENCE</scope>
    <source>
        <strain evidence="12">316</strain>
    </source>
</reference>
<dbReference type="InterPro" id="IPR039421">
    <property type="entry name" value="Type_1_exporter"/>
</dbReference>
<feature type="transmembrane region" description="Helical" evidence="8">
    <location>
        <begin position="299"/>
        <end position="319"/>
    </location>
</feature>
<dbReference type="GO" id="GO:0005886">
    <property type="term" value="C:plasma membrane"/>
    <property type="evidence" value="ECO:0007669"/>
    <property type="project" value="UniProtKB-SubCell"/>
</dbReference>
<keyword evidence="4" id="KW-0547">Nucleotide-binding</keyword>
<evidence type="ECO:0000256" key="4">
    <source>
        <dbReference type="ARBA" id="ARBA00022741"/>
    </source>
</evidence>
<dbReference type="PANTHER" id="PTHR24221">
    <property type="entry name" value="ATP-BINDING CASSETTE SUB-FAMILY B"/>
    <property type="match status" value="1"/>
</dbReference>
<evidence type="ECO:0000259" key="11">
    <source>
        <dbReference type="PROSITE" id="PS50990"/>
    </source>
</evidence>
<keyword evidence="3 8" id="KW-0812">Transmembrane</keyword>
<dbReference type="Pfam" id="PF00664">
    <property type="entry name" value="ABC_membrane"/>
    <property type="match status" value="1"/>
</dbReference>
<dbReference type="CDD" id="cd02419">
    <property type="entry name" value="Peptidase_C39C"/>
    <property type="match status" value="1"/>
</dbReference>
<evidence type="ECO:0000313" key="13">
    <source>
        <dbReference type="Proteomes" id="UP000742631"/>
    </source>
</evidence>
<evidence type="ECO:0000256" key="3">
    <source>
        <dbReference type="ARBA" id="ARBA00022692"/>
    </source>
</evidence>
<dbReference type="InterPro" id="IPR011527">
    <property type="entry name" value="ABC1_TM_dom"/>
</dbReference>
<gene>
    <name evidence="12" type="ORF">K8W01_17175</name>
</gene>
<dbReference type="Pfam" id="PF03412">
    <property type="entry name" value="Peptidase_C39"/>
    <property type="match status" value="1"/>
</dbReference>
<dbReference type="GO" id="GO:0008234">
    <property type="term" value="F:cysteine-type peptidase activity"/>
    <property type="evidence" value="ECO:0007669"/>
    <property type="project" value="InterPro"/>
</dbReference>
<evidence type="ECO:0000256" key="6">
    <source>
        <dbReference type="ARBA" id="ARBA00022989"/>
    </source>
</evidence>
<feature type="domain" description="ABC transmembrane type-1" evidence="10">
    <location>
        <begin position="173"/>
        <end position="452"/>
    </location>
</feature>
<dbReference type="GO" id="GO:0016887">
    <property type="term" value="F:ATP hydrolysis activity"/>
    <property type="evidence" value="ECO:0007669"/>
    <property type="project" value="InterPro"/>
</dbReference>
<comment type="similarity">
    <text evidence="2">Belongs to the ABC transporter superfamily.</text>
</comment>
<dbReference type="AlphaFoldDB" id="A0A921E4K9"/>
<evidence type="ECO:0000259" key="9">
    <source>
        <dbReference type="PROSITE" id="PS50893"/>
    </source>
</evidence>
<accession>A0A921E4K9</accession>
<evidence type="ECO:0000259" key="10">
    <source>
        <dbReference type="PROSITE" id="PS50929"/>
    </source>
</evidence>
<protein>
    <submittedName>
        <fullName evidence="12">Peptidase domain-containing ABC transporter</fullName>
    </submittedName>
</protein>
<dbReference type="Gene3D" id="3.90.70.10">
    <property type="entry name" value="Cysteine proteinases"/>
    <property type="match status" value="1"/>
</dbReference>
<dbReference type="PANTHER" id="PTHR24221:SF606">
    <property type="entry name" value="COLICIN V SECRETION-PROCESSING ATP-BINDING PROTEIN"/>
    <property type="match status" value="1"/>
</dbReference>
<keyword evidence="6 8" id="KW-1133">Transmembrane helix</keyword>
<evidence type="ECO:0000256" key="5">
    <source>
        <dbReference type="ARBA" id="ARBA00022840"/>
    </source>
</evidence>
<keyword evidence="5" id="KW-0067">ATP-binding</keyword>
<dbReference type="SUPFAM" id="SSF90123">
    <property type="entry name" value="ABC transporter transmembrane region"/>
    <property type="match status" value="1"/>
</dbReference>
<dbReference type="Pfam" id="PF00005">
    <property type="entry name" value="ABC_tran"/>
    <property type="match status" value="1"/>
</dbReference>
<dbReference type="SMART" id="SM00382">
    <property type="entry name" value="AAA"/>
    <property type="match status" value="1"/>
</dbReference>
<dbReference type="InterPro" id="IPR003439">
    <property type="entry name" value="ABC_transporter-like_ATP-bd"/>
</dbReference>
<dbReference type="InterPro" id="IPR005074">
    <property type="entry name" value="Peptidase_C39"/>
</dbReference>
<dbReference type="PROSITE" id="PS50990">
    <property type="entry name" value="PEPTIDASE_C39"/>
    <property type="match status" value="1"/>
</dbReference>
<dbReference type="GO" id="GO:0034040">
    <property type="term" value="F:ATPase-coupled lipid transmembrane transporter activity"/>
    <property type="evidence" value="ECO:0007669"/>
    <property type="project" value="TreeGrafter"/>
</dbReference>
<feature type="domain" description="Peptidase C39" evidence="11">
    <location>
        <begin position="20"/>
        <end position="139"/>
    </location>
</feature>